<name>A0AAV0E9F5_9ASTE</name>
<evidence type="ECO:0000313" key="2">
    <source>
        <dbReference type="Proteomes" id="UP001152523"/>
    </source>
</evidence>
<proteinExistence type="predicted"/>
<organism evidence="1 2">
    <name type="scientific">Cuscuta epithymum</name>
    <dbReference type="NCBI Taxonomy" id="186058"/>
    <lineage>
        <taxon>Eukaryota</taxon>
        <taxon>Viridiplantae</taxon>
        <taxon>Streptophyta</taxon>
        <taxon>Embryophyta</taxon>
        <taxon>Tracheophyta</taxon>
        <taxon>Spermatophyta</taxon>
        <taxon>Magnoliopsida</taxon>
        <taxon>eudicotyledons</taxon>
        <taxon>Gunneridae</taxon>
        <taxon>Pentapetalae</taxon>
        <taxon>asterids</taxon>
        <taxon>lamiids</taxon>
        <taxon>Solanales</taxon>
        <taxon>Convolvulaceae</taxon>
        <taxon>Cuscuteae</taxon>
        <taxon>Cuscuta</taxon>
        <taxon>Cuscuta subgen. Cuscuta</taxon>
    </lineage>
</organism>
<dbReference type="AlphaFoldDB" id="A0AAV0E9F5"/>
<keyword evidence="2" id="KW-1185">Reference proteome</keyword>
<comment type="caution">
    <text evidence="1">The sequence shown here is derived from an EMBL/GenBank/DDBJ whole genome shotgun (WGS) entry which is preliminary data.</text>
</comment>
<gene>
    <name evidence="1" type="ORF">CEPIT_LOCUS23027</name>
</gene>
<protein>
    <submittedName>
        <fullName evidence="1">Uncharacterized protein</fullName>
    </submittedName>
</protein>
<reference evidence="1" key="1">
    <citation type="submission" date="2022-07" db="EMBL/GenBank/DDBJ databases">
        <authorList>
            <person name="Macas J."/>
            <person name="Novak P."/>
            <person name="Neumann P."/>
        </authorList>
    </citation>
    <scope>NUCLEOTIDE SEQUENCE</scope>
</reference>
<sequence>MRHFLRRENRISFRHRRRVRGPTVQRHAELQRHGRPLLRNPVRQLQCGGNRLPEQNHDHLRPFHVKLLPAPAPNPPRFRPPIRRHLSLARHRFGDPQLLRQFPSPQQQKEALLHGSGIRLRRRDLRQAVRYLRCIPNLRAGKHHAAVLLHHLRHP</sequence>
<evidence type="ECO:0000313" key="1">
    <source>
        <dbReference type="EMBL" id="CAH9120418.1"/>
    </source>
</evidence>
<dbReference type="EMBL" id="CAMAPF010000915">
    <property type="protein sequence ID" value="CAH9120418.1"/>
    <property type="molecule type" value="Genomic_DNA"/>
</dbReference>
<accession>A0AAV0E9F5</accession>
<dbReference type="Proteomes" id="UP001152523">
    <property type="component" value="Unassembled WGS sequence"/>
</dbReference>